<keyword evidence="2" id="KW-0119">Carbohydrate metabolism</keyword>
<feature type="region of interest" description="Disordered" evidence="3">
    <location>
        <begin position="50"/>
        <end position="76"/>
    </location>
</feature>
<accession>A0A0C2FKW4</accession>
<dbReference type="InterPro" id="IPR006626">
    <property type="entry name" value="PbH1"/>
</dbReference>
<evidence type="ECO:0000256" key="3">
    <source>
        <dbReference type="SAM" id="MobiDB-lite"/>
    </source>
</evidence>
<keyword evidence="2" id="KW-0624">Polysaccharide degradation</keyword>
<dbReference type="SMART" id="SM00710">
    <property type="entry name" value="PbH1"/>
    <property type="match status" value="4"/>
</dbReference>
<sequence length="337" mass="35246">MNSTRKNRRSTRTRFLAYTGGFVALCAGAALIAGTLATAGETGTEAATVAETAQAAGSPEGWASENGGTTGGAGGDTVTVSSAQALVEAISADGPAVVEIQGSIDLDGMNDVASNKTVIGAPGAEITGGGLDIDEAHNVIVQNIAFADWGDDAINVQDGSTNVWIDHNSFTGGYDGAVDIKRESDYVTVSWNHVFDHDKSMLLGHSDGHTADEGHLRVSYHHNFFDGSDTRHPRVRFGETVHVYNNYYRDNEEYGVASTMDAGVLVEDNYFENVQTPTEVGYGSSDDGRLEASGNVYDNSGQPETAGSVADVPYSYNPDPAQDIPAIVTDGAGPGNL</sequence>
<dbReference type="RefSeq" id="WP_040270577.1">
    <property type="nucleotide sequence ID" value="NZ_JROO01000006.1"/>
</dbReference>
<evidence type="ECO:0000259" key="5">
    <source>
        <dbReference type="SMART" id="SM00656"/>
    </source>
</evidence>
<keyword evidence="1 2" id="KW-0456">Lyase</keyword>
<feature type="domain" description="Pectate lyase" evidence="5">
    <location>
        <begin position="73"/>
        <end position="277"/>
    </location>
</feature>
<evidence type="ECO:0000256" key="4">
    <source>
        <dbReference type="SAM" id="SignalP"/>
    </source>
</evidence>
<organism evidence="6 7">
    <name type="scientific">Streptomonospora alba</name>
    <dbReference type="NCBI Taxonomy" id="183763"/>
    <lineage>
        <taxon>Bacteria</taxon>
        <taxon>Bacillati</taxon>
        <taxon>Actinomycetota</taxon>
        <taxon>Actinomycetes</taxon>
        <taxon>Streptosporangiales</taxon>
        <taxon>Nocardiopsidaceae</taxon>
        <taxon>Streptomonospora</taxon>
    </lineage>
</organism>
<keyword evidence="2" id="KW-0964">Secreted</keyword>
<dbReference type="GO" id="GO:0000272">
    <property type="term" value="P:polysaccharide catabolic process"/>
    <property type="evidence" value="ECO:0007669"/>
    <property type="project" value="UniProtKB-KW"/>
</dbReference>
<dbReference type="InterPro" id="IPR006311">
    <property type="entry name" value="TAT_signal"/>
</dbReference>
<gene>
    <name evidence="6" type="ORF">LP52_02975</name>
</gene>
<dbReference type="InterPro" id="IPR011050">
    <property type="entry name" value="Pectin_lyase_fold/virulence"/>
</dbReference>
<comment type="similarity">
    <text evidence="2">Belongs to the polysaccharide lyase 1 family.</text>
</comment>
<feature type="region of interest" description="Disordered" evidence="3">
    <location>
        <begin position="278"/>
        <end position="337"/>
    </location>
</feature>
<evidence type="ECO:0000256" key="1">
    <source>
        <dbReference type="ARBA" id="ARBA00023239"/>
    </source>
</evidence>
<feature type="chain" id="PRO_5002148551" evidence="4">
    <location>
        <begin position="40"/>
        <end position="337"/>
    </location>
</feature>
<protein>
    <submittedName>
        <fullName evidence="6">Pectate lyase</fullName>
    </submittedName>
</protein>
<keyword evidence="7" id="KW-1185">Reference proteome</keyword>
<dbReference type="SMART" id="SM00656">
    <property type="entry name" value="Amb_all"/>
    <property type="match status" value="1"/>
</dbReference>
<dbReference type="InterPro" id="IPR045032">
    <property type="entry name" value="PEL"/>
</dbReference>
<keyword evidence="4" id="KW-0732">Signal</keyword>
<dbReference type="SUPFAM" id="SSF51126">
    <property type="entry name" value="Pectin lyase-like"/>
    <property type="match status" value="1"/>
</dbReference>
<comment type="subcellular location">
    <subcellularLocation>
        <location evidence="2">Secreted</location>
    </subcellularLocation>
</comment>
<dbReference type="PROSITE" id="PS51318">
    <property type="entry name" value="TAT"/>
    <property type="match status" value="1"/>
</dbReference>
<reference evidence="7" key="1">
    <citation type="journal article" date="2015" name="Chem. Biol.">
        <title>Structure, bioactivity, and resistance mechanism of streptomonomicin, an unusual lasso Peptide from an understudied halophilic actinomycete.</title>
        <authorList>
            <person name="Metelev M."/>
            <person name="Tietz J.I."/>
            <person name="Melby J.O."/>
            <person name="Blair P.M."/>
            <person name="Zhu L."/>
            <person name="Livnat I."/>
            <person name="Severinov K."/>
            <person name="Mitchell D.A."/>
        </authorList>
    </citation>
    <scope>NUCLEOTIDE SEQUENCE [LARGE SCALE GENOMIC DNA]</scope>
    <source>
        <strain evidence="7">YIM 90003</strain>
    </source>
</reference>
<dbReference type="STRING" id="183763.LP52_02975"/>
<proteinExistence type="inferred from homology"/>
<dbReference type="OrthoDB" id="9804661at2"/>
<name>A0A0C2FKW4_9ACTN</name>
<dbReference type="InterPro" id="IPR012334">
    <property type="entry name" value="Pectin_lyas_fold"/>
</dbReference>
<dbReference type="EMBL" id="JROO01000006">
    <property type="protein sequence ID" value="KIH99954.1"/>
    <property type="molecule type" value="Genomic_DNA"/>
</dbReference>
<dbReference type="Gene3D" id="2.160.20.10">
    <property type="entry name" value="Single-stranded right-handed beta-helix, Pectin lyase-like"/>
    <property type="match status" value="1"/>
</dbReference>
<dbReference type="Proteomes" id="UP000031675">
    <property type="component" value="Unassembled WGS sequence"/>
</dbReference>
<dbReference type="Pfam" id="PF00544">
    <property type="entry name" value="Pectate_lyase_4"/>
    <property type="match status" value="1"/>
</dbReference>
<dbReference type="AlphaFoldDB" id="A0A0C2FKW4"/>
<dbReference type="GO" id="GO:0030570">
    <property type="term" value="F:pectate lyase activity"/>
    <property type="evidence" value="ECO:0007669"/>
    <property type="project" value="InterPro"/>
</dbReference>
<evidence type="ECO:0000313" key="7">
    <source>
        <dbReference type="Proteomes" id="UP000031675"/>
    </source>
</evidence>
<feature type="compositionally biased region" description="Polar residues" evidence="3">
    <location>
        <begin position="296"/>
        <end position="305"/>
    </location>
</feature>
<dbReference type="PANTHER" id="PTHR31683">
    <property type="entry name" value="PECTATE LYASE 18-RELATED"/>
    <property type="match status" value="1"/>
</dbReference>
<comment type="caution">
    <text evidence="6">The sequence shown here is derived from an EMBL/GenBank/DDBJ whole genome shotgun (WGS) entry which is preliminary data.</text>
</comment>
<dbReference type="PANTHER" id="PTHR31683:SF18">
    <property type="entry name" value="PECTATE LYASE 21-RELATED"/>
    <property type="match status" value="1"/>
</dbReference>
<dbReference type="InterPro" id="IPR002022">
    <property type="entry name" value="Pec_lyase"/>
</dbReference>
<evidence type="ECO:0000313" key="6">
    <source>
        <dbReference type="EMBL" id="KIH99954.1"/>
    </source>
</evidence>
<dbReference type="GO" id="GO:0005576">
    <property type="term" value="C:extracellular region"/>
    <property type="evidence" value="ECO:0007669"/>
    <property type="project" value="UniProtKB-SubCell"/>
</dbReference>
<evidence type="ECO:0000256" key="2">
    <source>
        <dbReference type="RuleBase" id="RU361173"/>
    </source>
</evidence>
<feature type="signal peptide" evidence="4">
    <location>
        <begin position="1"/>
        <end position="39"/>
    </location>
</feature>